<comment type="caution">
    <text evidence="2">The sequence shown here is derived from an EMBL/GenBank/DDBJ whole genome shotgun (WGS) entry which is preliminary data.</text>
</comment>
<accession>A0AAV9TY21</accession>
<protein>
    <submittedName>
        <fullName evidence="2">Uncharacterized protein</fullName>
    </submittedName>
</protein>
<feature type="region of interest" description="Disordered" evidence="1">
    <location>
        <begin position="82"/>
        <end position="106"/>
    </location>
</feature>
<evidence type="ECO:0000313" key="2">
    <source>
        <dbReference type="EMBL" id="KAK6330459.1"/>
    </source>
</evidence>
<evidence type="ECO:0000256" key="1">
    <source>
        <dbReference type="SAM" id="MobiDB-lite"/>
    </source>
</evidence>
<keyword evidence="3" id="KW-1185">Reference proteome</keyword>
<dbReference type="Proteomes" id="UP001375240">
    <property type="component" value="Unassembled WGS sequence"/>
</dbReference>
<reference evidence="2 3" key="1">
    <citation type="submission" date="2019-10" db="EMBL/GenBank/DDBJ databases">
        <authorList>
            <person name="Palmer J.M."/>
        </authorList>
    </citation>
    <scope>NUCLEOTIDE SEQUENCE [LARGE SCALE GENOMIC DNA]</scope>
    <source>
        <strain evidence="2 3">TWF696</strain>
    </source>
</reference>
<evidence type="ECO:0000313" key="3">
    <source>
        <dbReference type="Proteomes" id="UP001375240"/>
    </source>
</evidence>
<name>A0AAV9TY21_9PEZI</name>
<feature type="compositionally biased region" description="Low complexity" evidence="1">
    <location>
        <begin position="82"/>
        <end position="93"/>
    </location>
</feature>
<dbReference type="EMBL" id="JAVHNQ010000017">
    <property type="protein sequence ID" value="KAK6330459.1"/>
    <property type="molecule type" value="Genomic_DNA"/>
</dbReference>
<gene>
    <name evidence="2" type="ORF">TWF696_003350</name>
</gene>
<sequence>MRIRVEDLVYLKNLLDATGVTQMGAPAVAAPRPFVGPLNNHAPANAKPMVAANYTNSYGDYNFSNNRQMRIIQYTQNITTISSSSSSSSTEITPAPTRLPGHRRRSSNQWIVTPKYTKWIFPPSGPHQVYECTRKNDPTQGLKTLEIRDTARYVLWQLKDNYLAFVSDPDNPTLPCAPVFCYWKYSAVVWMCNRRPDPVKNPVRIFGRAVGLMLWELSIYTDLDSEWLAQDWKADGGVRPCSNSDDATDSMVGAFTAYTGWSEDQWQVGITREPEGCDKWMGHPNWVTTGNDTVPGDFPQSFFTSDNGDPDS</sequence>
<dbReference type="AlphaFoldDB" id="A0AAV9TY21"/>
<proteinExistence type="predicted"/>
<organism evidence="2 3">
    <name type="scientific">Orbilia brochopaga</name>
    <dbReference type="NCBI Taxonomy" id="3140254"/>
    <lineage>
        <taxon>Eukaryota</taxon>
        <taxon>Fungi</taxon>
        <taxon>Dikarya</taxon>
        <taxon>Ascomycota</taxon>
        <taxon>Pezizomycotina</taxon>
        <taxon>Orbiliomycetes</taxon>
        <taxon>Orbiliales</taxon>
        <taxon>Orbiliaceae</taxon>
        <taxon>Orbilia</taxon>
    </lineage>
</organism>